<dbReference type="Pfam" id="PF12698">
    <property type="entry name" value="ABC2_membrane_3"/>
    <property type="match status" value="1"/>
</dbReference>
<comment type="subcellular location">
    <subcellularLocation>
        <location evidence="1">Cell membrane</location>
        <topology evidence="1">Multi-pass membrane protein</topology>
    </subcellularLocation>
</comment>
<evidence type="ECO:0000256" key="8">
    <source>
        <dbReference type="SAM" id="Phobius"/>
    </source>
</evidence>
<feature type="domain" description="ABC transmembrane type-2" evidence="9">
    <location>
        <begin position="150"/>
        <end position="374"/>
    </location>
</feature>
<feature type="transmembrane region" description="Helical" evidence="8">
    <location>
        <begin position="227"/>
        <end position="250"/>
    </location>
</feature>
<name>A0A6B3TSI5_9BACI</name>
<dbReference type="GO" id="GO:0005886">
    <property type="term" value="C:plasma membrane"/>
    <property type="evidence" value="ECO:0007669"/>
    <property type="project" value="UniProtKB-SubCell"/>
</dbReference>
<feature type="transmembrane region" description="Helical" evidence="8">
    <location>
        <begin position="349"/>
        <end position="369"/>
    </location>
</feature>
<accession>A0A6B3TSI5</accession>
<dbReference type="PANTHER" id="PTHR30294">
    <property type="entry name" value="MEMBRANE COMPONENT OF ABC TRANSPORTER YHHJ-RELATED"/>
    <property type="match status" value="1"/>
</dbReference>
<dbReference type="GO" id="GO:0140359">
    <property type="term" value="F:ABC-type transporter activity"/>
    <property type="evidence" value="ECO:0007669"/>
    <property type="project" value="InterPro"/>
</dbReference>
<feature type="transmembrane region" description="Helical" evidence="8">
    <location>
        <begin position="296"/>
        <end position="314"/>
    </location>
</feature>
<evidence type="ECO:0000313" key="10">
    <source>
        <dbReference type="EMBL" id="NEX79478.1"/>
    </source>
</evidence>
<dbReference type="PANTHER" id="PTHR30294:SF45">
    <property type="entry name" value="LINEARMYCIN RESISTANCE PERMEASE PROTEIN LNRN"/>
    <property type="match status" value="1"/>
</dbReference>
<evidence type="ECO:0000256" key="4">
    <source>
        <dbReference type="ARBA" id="ARBA00022475"/>
    </source>
</evidence>
<evidence type="ECO:0000256" key="5">
    <source>
        <dbReference type="ARBA" id="ARBA00022692"/>
    </source>
</evidence>
<keyword evidence="3" id="KW-0813">Transport</keyword>
<protein>
    <submittedName>
        <fullName evidence="10">ABC transporter permease</fullName>
    </submittedName>
</protein>
<dbReference type="Proteomes" id="UP000481621">
    <property type="component" value="Unassembled WGS sequence"/>
</dbReference>
<evidence type="ECO:0000256" key="3">
    <source>
        <dbReference type="ARBA" id="ARBA00022448"/>
    </source>
</evidence>
<dbReference type="PROSITE" id="PS51012">
    <property type="entry name" value="ABC_TM2"/>
    <property type="match status" value="1"/>
</dbReference>
<dbReference type="EMBL" id="JAAIUV010000017">
    <property type="protein sequence ID" value="NEX79478.1"/>
    <property type="molecule type" value="Genomic_DNA"/>
</dbReference>
<sequence length="381" mass="42917">MKDIIWLIRKIIRVTFRKKGNILLYFGGPLIGILIAFLAYGGSDQQTLKVGIINQDSAQIAGDTVHFLEHLENVEVVKINESTLKDQIATGKLDCAIILGQKFSESIENGIPDHIQLVSIKGAEVTSFVKSYLYQYLDNITALKRAANGDPEVYQKMYDRFQQANFKLQVETLQDTSKGKNMTIMTIGFLLMIMLISAGNFAEIIMKEKENRTYFRLISTPINVRKYVLANIAVSMMVMVVQVLLTLLMAMKVFHIEMNVSFWQMAVLLTLFALVSAGLSLMVVSFASSSRAAGALHILITIPSCLLAGCFWPFDLMPKVVQRIAQFMPQHWVLETINQLQLGYSFGSLYLNLMILLAFAAVFFLFSVYKFGRNNDVRNFA</sequence>
<gene>
    <name evidence="10" type="ORF">G4Z05_11475</name>
</gene>
<evidence type="ECO:0000259" key="9">
    <source>
        <dbReference type="PROSITE" id="PS51012"/>
    </source>
</evidence>
<dbReference type="InterPro" id="IPR047817">
    <property type="entry name" value="ABC2_TM_bact-type"/>
</dbReference>
<keyword evidence="11" id="KW-1185">Reference proteome</keyword>
<dbReference type="AlphaFoldDB" id="A0A6B3TSI5"/>
<dbReference type="InterPro" id="IPR051449">
    <property type="entry name" value="ABC-2_transporter_component"/>
</dbReference>
<feature type="transmembrane region" description="Helical" evidence="8">
    <location>
        <begin position="21"/>
        <end position="40"/>
    </location>
</feature>
<evidence type="ECO:0000256" key="1">
    <source>
        <dbReference type="ARBA" id="ARBA00004651"/>
    </source>
</evidence>
<evidence type="ECO:0000313" key="11">
    <source>
        <dbReference type="Proteomes" id="UP000481621"/>
    </source>
</evidence>
<dbReference type="InterPro" id="IPR013525">
    <property type="entry name" value="ABC2_TM"/>
</dbReference>
<feature type="transmembrane region" description="Helical" evidence="8">
    <location>
        <begin position="262"/>
        <end position="284"/>
    </location>
</feature>
<dbReference type="RefSeq" id="WP_163252020.1">
    <property type="nucleotide sequence ID" value="NZ_JAAIUV010000017.1"/>
</dbReference>
<feature type="transmembrane region" description="Helical" evidence="8">
    <location>
        <begin position="182"/>
        <end position="206"/>
    </location>
</feature>
<organism evidence="10 11">
    <name type="scientific">Neobacillus thermocopriae</name>
    <dbReference type="NCBI Taxonomy" id="1215031"/>
    <lineage>
        <taxon>Bacteria</taxon>
        <taxon>Bacillati</taxon>
        <taxon>Bacillota</taxon>
        <taxon>Bacilli</taxon>
        <taxon>Bacillales</taxon>
        <taxon>Bacillaceae</taxon>
        <taxon>Neobacillus</taxon>
    </lineage>
</organism>
<proteinExistence type="inferred from homology"/>
<keyword evidence="6 8" id="KW-1133">Transmembrane helix</keyword>
<evidence type="ECO:0000256" key="6">
    <source>
        <dbReference type="ARBA" id="ARBA00022989"/>
    </source>
</evidence>
<keyword evidence="7 8" id="KW-0472">Membrane</keyword>
<comment type="caution">
    <text evidence="10">The sequence shown here is derived from an EMBL/GenBank/DDBJ whole genome shotgun (WGS) entry which is preliminary data.</text>
</comment>
<evidence type="ECO:0000256" key="7">
    <source>
        <dbReference type="ARBA" id="ARBA00023136"/>
    </source>
</evidence>
<keyword evidence="4" id="KW-1003">Cell membrane</keyword>
<comment type="similarity">
    <text evidence="2">Belongs to the ABC-2 integral membrane protein family.</text>
</comment>
<dbReference type="Gene3D" id="3.40.1710.10">
    <property type="entry name" value="abc type-2 transporter like domain"/>
    <property type="match status" value="1"/>
</dbReference>
<reference evidence="10" key="1">
    <citation type="submission" date="2020-02" db="EMBL/GenBank/DDBJ databases">
        <title>Bacillus sedimentmangrovi sp. nov., isolated from sediment of the mangrove ecosystem.</title>
        <authorList>
            <person name="Liu G."/>
        </authorList>
    </citation>
    <scope>NUCLEOTIDE SEQUENCE [LARGE SCALE GENOMIC DNA]</scope>
    <source>
        <strain evidence="10">SgZ-7</strain>
    </source>
</reference>
<keyword evidence="5 8" id="KW-0812">Transmembrane</keyword>
<evidence type="ECO:0000256" key="2">
    <source>
        <dbReference type="ARBA" id="ARBA00007783"/>
    </source>
</evidence>